<dbReference type="GO" id="GO:0007165">
    <property type="term" value="P:signal transduction"/>
    <property type="evidence" value="ECO:0007669"/>
    <property type="project" value="UniProtKB-KW"/>
</dbReference>
<dbReference type="EMBL" id="PNYB01000002">
    <property type="protein sequence ID" value="PMS27814.1"/>
    <property type="molecule type" value="Genomic_DNA"/>
</dbReference>
<dbReference type="Proteomes" id="UP000235347">
    <property type="component" value="Unassembled WGS sequence"/>
</dbReference>
<dbReference type="PANTHER" id="PTHR32089:SF112">
    <property type="entry name" value="LYSOZYME-LIKE PROTEIN-RELATED"/>
    <property type="match status" value="1"/>
</dbReference>
<evidence type="ECO:0000313" key="5">
    <source>
        <dbReference type="Proteomes" id="UP000235347"/>
    </source>
</evidence>
<gene>
    <name evidence="4" type="ORF">C0Z19_03935</name>
</gene>
<evidence type="ECO:0000256" key="2">
    <source>
        <dbReference type="PROSITE-ProRule" id="PRU00284"/>
    </source>
</evidence>
<dbReference type="Gene3D" id="1.10.287.950">
    <property type="entry name" value="Methyl-accepting chemotaxis protein"/>
    <property type="match status" value="1"/>
</dbReference>
<feature type="domain" description="Methyl-accepting transducer" evidence="3">
    <location>
        <begin position="35"/>
        <end position="285"/>
    </location>
</feature>
<dbReference type="PROSITE" id="PS50111">
    <property type="entry name" value="CHEMOTAXIS_TRANSDUC_2"/>
    <property type="match status" value="1"/>
</dbReference>
<organism evidence="4 5">
    <name type="scientific">Trinickia soli</name>
    <dbReference type="NCBI Taxonomy" id="380675"/>
    <lineage>
        <taxon>Bacteria</taxon>
        <taxon>Pseudomonadati</taxon>
        <taxon>Pseudomonadota</taxon>
        <taxon>Betaproteobacteria</taxon>
        <taxon>Burkholderiales</taxon>
        <taxon>Burkholderiaceae</taxon>
        <taxon>Trinickia</taxon>
    </lineage>
</organism>
<dbReference type="InterPro" id="IPR004089">
    <property type="entry name" value="MCPsignal_dom"/>
</dbReference>
<comment type="caution">
    <text evidence="4">The sequence shown here is derived from an EMBL/GenBank/DDBJ whole genome shotgun (WGS) entry which is preliminary data.</text>
</comment>
<keyword evidence="5" id="KW-1185">Reference proteome</keyword>
<proteinExistence type="predicted"/>
<evidence type="ECO:0000259" key="3">
    <source>
        <dbReference type="PROSITE" id="PS50111"/>
    </source>
</evidence>
<evidence type="ECO:0000256" key="1">
    <source>
        <dbReference type="ARBA" id="ARBA00023224"/>
    </source>
</evidence>
<dbReference type="SUPFAM" id="SSF58104">
    <property type="entry name" value="Methyl-accepting chemotaxis protein (MCP) signaling domain"/>
    <property type="match status" value="1"/>
</dbReference>
<dbReference type="AlphaFoldDB" id="A0A2N7WEM7"/>
<dbReference type="PANTHER" id="PTHR32089">
    <property type="entry name" value="METHYL-ACCEPTING CHEMOTAXIS PROTEIN MCPB"/>
    <property type="match status" value="1"/>
</dbReference>
<dbReference type="GO" id="GO:0016020">
    <property type="term" value="C:membrane"/>
    <property type="evidence" value="ECO:0007669"/>
    <property type="project" value="InterPro"/>
</dbReference>
<reference evidence="4 5" key="1">
    <citation type="submission" date="2018-01" db="EMBL/GenBank/DDBJ databases">
        <title>Whole genome analyses suggest that Burkholderia sensu lato contains two further novel genera in the rhizoxinica-symbiotica group Mycetohabitans gen. nov., and Trinickia gen. nov.: implications for the evolution of diazotrophy and nodulation in the Burkholderiaceae.</title>
        <authorList>
            <person name="Estrada-de los Santos P."/>
            <person name="Palmer M."/>
            <person name="Chavez-Ramirez B."/>
            <person name="Beukes C."/>
            <person name="Steenkamp E.T."/>
            <person name="Hirsch A.M."/>
            <person name="Manyaka P."/>
            <person name="Maluk M."/>
            <person name="Lafos M."/>
            <person name="Crook M."/>
            <person name="Gross E."/>
            <person name="Simon M.F."/>
            <person name="Bueno dos Reis Junior F."/>
            <person name="Poole P.S."/>
            <person name="Venter S.N."/>
            <person name="James E.K."/>
        </authorList>
    </citation>
    <scope>NUCLEOTIDE SEQUENCE [LARGE SCALE GENOMIC DNA]</scope>
    <source>
        <strain evidence="4 5">GP25-8</strain>
    </source>
</reference>
<protein>
    <submittedName>
        <fullName evidence="4">Chemotaxis protein</fullName>
    </submittedName>
</protein>
<accession>A0A2N7WEM7</accession>
<keyword evidence="1 2" id="KW-0807">Transducer</keyword>
<dbReference type="Pfam" id="PF00015">
    <property type="entry name" value="MCPsignal"/>
    <property type="match status" value="1"/>
</dbReference>
<dbReference type="SMART" id="SM00283">
    <property type="entry name" value="MA"/>
    <property type="match status" value="1"/>
</dbReference>
<name>A0A2N7WEM7_9BURK</name>
<evidence type="ECO:0000313" key="4">
    <source>
        <dbReference type="EMBL" id="PMS27814.1"/>
    </source>
</evidence>
<sequence length="481" mass="51949">MRAGSSAGSRQETQMRLTLRRPRRARSLVADVAAQAGKLGIEICDVAGHVEEVASRVALHANVCRSLRDSASVTMQGNHRIAEAARQVRVVSREASNAVEQSRQTLDASLADIHGLVEGVTGIAAQIEALREALDHVSTVSEEISLIARQTHLLAINAAIEAARAGESGKSFAVVAAEVKNLSGKTAQATSQIEATLARLTRQTEQLIADGTENTARAHRVKEGSATIGGIVQSTGTAINQLHEEAEQIATLTDDIETQCHHLEERVGEMASGVEQSSENFQQAKDRLASLLTVSETLIELTAAAGVETPDTRFIDAAQRTAALIGRRFEQALARGEITEAALFDAHYAPIPGTDPQQFMTQFTAFTDRVLPEMQEPLLALDERVAFCAAVDVRGYLPTHNRKFSQPPRPGDAVWNAANCRNRRIFNDRTGLAAASHTKPFVLQTYRRDMGGGAFAMMKDASAPIFVHGRHWGGLRLAYKS</sequence>